<name>A0A377CCV5_ECOLX</name>
<organism evidence="1 2">
    <name type="scientific">Escherichia coli</name>
    <dbReference type="NCBI Taxonomy" id="562"/>
    <lineage>
        <taxon>Bacteria</taxon>
        <taxon>Pseudomonadati</taxon>
        <taxon>Pseudomonadota</taxon>
        <taxon>Gammaproteobacteria</taxon>
        <taxon>Enterobacterales</taxon>
        <taxon>Enterobacteriaceae</taxon>
        <taxon>Escherichia</taxon>
    </lineage>
</organism>
<reference evidence="1 2" key="1">
    <citation type="submission" date="2018-06" db="EMBL/GenBank/DDBJ databases">
        <authorList>
            <consortium name="Pathogen Informatics"/>
            <person name="Doyle S."/>
        </authorList>
    </citation>
    <scope>NUCLEOTIDE SEQUENCE [LARGE SCALE GENOMIC DNA]</scope>
    <source>
        <strain evidence="1 2">NCTC13148</strain>
    </source>
</reference>
<dbReference type="EMBL" id="UGET01000004">
    <property type="protein sequence ID" value="STL89896.1"/>
    <property type="molecule type" value="Genomic_DNA"/>
</dbReference>
<gene>
    <name evidence="1" type="ORF">NCTC13148_04409</name>
</gene>
<proteinExistence type="predicted"/>
<accession>A0A377CCV5</accession>
<protein>
    <submittedName>
        <fullName evidence="1">Uncharacterized protein</fullName>
    </submittedName>
</protein>
<dbReference type="AntiFam" id="ANF00129">
    <property type="entry name" value="Shadow ORF (opposite rpoB)"/>
</dbReference>
<evidence type="ECO:0000313" key="2">
    <source>
        <dbReference type="Proteomes" id="UP000254255"/>
    </source>
</evidence>
<sequence length="54" mass="5925">MRALYSTLPERVGFTFVGVKKDARTTVQLGNDNTLSTVDNKGTVVCHEPEISPM</sequence>
<evidence type="ECO:0000313" key="1">
    <source>
        <dbReference type="EMBL" id="STL89896.1"/>
    </source>
</evidence>
<dbReference type="AlphaFoldDB" id="A0A377CCV5"/>
<dbReference type="Proteomes" id="UP000254255">
    <property type="component" value="Unassembled WGS sequence"/>
</dbReference>